<dbReference type="GO" id="GO:0005524">
    <property type="term" value="F:ATP binding"/>
    <property type="evidence" value="ECO:0007669"/>
    <property type="project" value="UniProtKB-UniRule"/>
</dbReference>
<dbReference type="Gene3D" id="3.40.1700.10">
    <property type="entry name" value="DNA integrity scanning protein, DisA, N-terminal domain"/>
    <property type="match status" value="1"/>
</dbReference>
<comment type="catalytic activity">
    <reaction evidence="1 10">
        <text>2 ATP = 3',3'-c-di-AMP + 2 diphosphate</text>
        <dbReference type="Rhea" id="RHEA:35655"/>
        <dbReference type="ChEBI" id="CHEBI:30616"/>
        <dbReference type="ChEBI" id="CHEBI:33019"/>
        <dbReference type="ChEBI" id="CHEBI:71500"/>
        <dbReference type="EC" id="2.7.7.85"/>
    </reaction>
</comment>
<dbReference type="Pfam" id="PF19293">
    <property type="entry name" value="CdaA_N"/>
    <property type="match status" value="1"/>
</dbReference>
<keyword evidence="5 10" id="KW-0548">Nucleotidyltransferase</keyword>
<dbReference type="AlphaFoldDB" id="A0A1G5RXK5"/>
<dbReference type="InterPro" id="IPR014046">
    <property type="entry name" value="C-di-AMP_synthase"/>
</dbReference>
<keyword evidence="6 10" id="KW-0547">Nucleotide-binding</keyword>
<organism evidence="12 13">
    <name type="scientific">Pseudobutyrivibrio xylanivorans</name>
    <dbReference type="NCBI Taxonomy" id="185007"/>
    <lineage>
        <taxon>Bacteria</taxon>
        <taxon>Bacillati</taxon>
        <taxon>Bacillota</taxon>
        <taxon>Clostridia</taxon>
        <taxon>Lachnospirales</taxon>
        <taxon>Lachnospiraceae</taxon>
        <taxon>Pseudobutyrivibrio</taxon>
    </lineage>
</organism>
<comment type="subunit">
    <text evidence="10">Probably a homodimer.</text>
</comment>
<dbReference type="SUPFAM" id="SSF143597">
    <property type="entry name" value="YojJ-like"/>
    <property type="match status" value="1"/>
</dbReference>
<feature type="transmembrane region" description="Helical" evidence="10">
    <location>
        <begin position="52"/>
        <end position="70"/>
    </location>
</feature>
<feature type="domain" description="DAC" evidence="11">
    <location>
        <begin position="95"/>
        <end position="260"/>
    </location>
</feature>
<dbReference type="InterPro" id="IPR045585">
    <property type="entry name" value="CdaA_N"/>
</dbReference>
<dbReference type="PROSITE" id="PS51794">
    <property type="entry name" value="DAC"/>
    <property type="match status" value="1"/>
</dbReference>
<dbReference type="InterPro" id="IPR003390">
    <property type="entry name" value="DNA_integrity_scan_DisA_N"/>
</dbReference>
<comment type="function">
    <text evidence="10">Catalyzes the condensation of 2 ATP molecules into cyclic di-AMP (c-di-AMP), a second messenger used to regulate differing processes in different bacteria.</text>
</comment>
<proteinExistence type="inferred from homology"/>
<gene>
    <name evidence="10" type="primary">dacA</name>
    <name evidence="12" type="ORF">SAMN02910350_01421</name>
</gene>
<dbReference type="RefSeq" id="WP_242870426.1">
    <property type="nucleotide sequence ID" value="NZ_FMWK01000006.1"/>
</dbReference>
<dbReference type="PIRSF" id="PIRSF004793">
    <property type="entry name" value="UCP004793"/>
    <property type="match status" value="1"/>
</dbReference>
<dbReference type="GO" id="GO:0106408">
    <property type="term" value="F:diadenylate cyclase activity"/>
    <property type="evidence" value="ECO:0007669"/>
    <property type="project" value="UniProtKB-EC"/>
</dbReference>
<evidence type="ECO:0000256" key="10">
    <source>
        <dbReference type="HAMAP-Rule" id="MF_01499"/>
    </source>
</evidence>
<dbReference type="GO" id="GO:0006171">
    <property type="term" value="P:cAMP biosynthetic process"/>
    <property type="evidence" value="ECO:0007669"/>
    <property type="project" value="InterPro"/>
</dbReference>
<dbReference type="FunFam" id="3.40.1700.10:FF:000002">
    <property type="entry name" value="Diadenylate cyclase"/>
    <property type="match status" value="1"/>
</dbReference>
<evidence type="ECO:0000256" key="3">
    <source>
        <dbReference type="ARBA" id="ARBA00022679"/>
    </source>
</evidence>
<keyword evidence="4 10" id="KW-0812">Transmembrane</keyword>
<comment type="similarity">
    <text evidence="10">Belongs to the adenylate cyclase family. DacA/CdaA subfamily.</text>
</comment>
<dbReference type="Proteomes" id="UP000199428">
    <property type="component" value="Unassembled WGS sequence"/>
</dbReference>
<evidence type="ECO:0000256" key="5">
    <source>
        <dbReference type="ARBA" id="ARBA00022695"/>
    </source>
</evidence>
<evidence type="ECO:0000256" key="9">
    <source>
        <dbReference type="ARBA" id="ARBA00023136"/>
    </source>
</evidence>
<dbReference type="EMBL" id="FMWK01000006">
    <property type="protein sequence ID" value="SCZ78736.1"/>
    <property type="molecule type" value="Genomic_DNA"/>
</dbReference>
<dbReference type="InterPro" id="IPR050338">
    <property type="entry name" value="DisA"/>
</dbReference>
<name>A0A1G5RXK5_PSEXY</name>
<keyword evidence="7 10" id="KW-0067">ATP-binding</keyword>
<evidence type="ECO:0000256" key="4">
    <source>
        <dbReference type="ARBA" id="ARBA00022692"/>
    </source>
</evidence>
<dbReference type="InterPro" id="IPR034701">
    <property type="entry name" value="CdaA"/>
</dbReference>
<evidence type="ECO:0000313" key="12">
    <source>
        <dbReference type="EMBL" id="SCZ78736.1"/>
    </source>
</evidence>
<dbReference type="NCBIfam" id="TIGR00159">
    <property type="entry name" value="diadenylate cyclase CdaA"/>
    <property type="match status" value="1"/>
</dbReference>
<sequence length="288" mass="32279">MVDFVNAVDAFIDDYFNVNIPDVSITDVIEVFIIAYFMYHLLVWVKNSRVWMLIRGVLIIMLFFLLAAIFQMNTILWLGEKLVSVAVTVLIVVFQPELRRALEQIGRRKITSLFTWNILKTGAKKFDDSTIVGLVTACYEMGAVKTGALIVVEKDMQLTEFERTGIGIDAVVSRQLLINIFEKNTPLHDGAVIVRGDRVVSATCYLPLSDNMALSKDLGTRHRAAVGISEVSDSLTIVVSEETGTVSYAREGRIVRDVKEDELIAELKRLQNPEEAVEAFTKSEKEGK</sequence>
<evidence type="ECO:0000313" key="13">
    <source>
        <dbReference type="Proteomes" id="UP000199428"/>
    </source>
</evidence>
<dbReference type="EC" id="2.7.7.85" evidence="10"/>
<dbReference type="InterPro" id="IPR036888">
    <property type="entry name" value="DNA_integrity_DisA_N_sf"/>
</dbReference>
<evidence type="ECO:0000256" key="8">
    <source>
        <dbReference type="ARBA" id="ARBA00022989"/>
    </source>
</evidence>
<feature type="transmembrane region" description="Helical" evidence="10">
    <location>
        <begin position="23"/>
        <end position="45"/>
    </location>
</feature>
<evidence type="ECO:0000256" key="2">
    <source>
        <dbReference type="ARBA" id="ARBA00022475"/>
    </source>
</evidence>
<keyword evidence="8 10" id="KW-1133">Transmembrane helix</keyword>
<reference evidence="12 13" key="1">
    <citation type="submission" date="2016-10" db="EMBL/GenBank/DDBJ databases">
        <authorList>
            <person name="de Groot N.N."/>
        </authorList>
    </citation>
    <scope>NUCLEOTIDE SEQUENCE [LARGE SCALE GENOMIC DNA]</scope>
    <source>
        <strain evidence="12 13">DSM 10317</strain>
    </source>
</reference>
<protein>
    <recommendedName>
        <fullName evidence="10">Diadenylate cyclase</fullName>
        <shortName evidence="10">DAC</shortName>
        <ecNumber evidence="10">2.7.7.85</ecNumber>
    </recommendedName>
    <alternativeName>
        <fullName evidence="10">Cyclic-di-AMP synthase</fullName>
        <shortName evidence="10">c-di-AMP synthase</shortName>
    </alternativeName>
</protein>
<dbReference type="GO" id="GO:0004016">
    <property type="term" value="F:adenylate cyclase activity"/>
    <property type="evidence" value="ECO:0007669"/>
    <property type="project" value="UniProtKB-UniRule"/>
</dbReference>
<accession>A0A1G5RXK5</accession>
<comment type="caution">
    <text evidence="10">Lacks conserved residue(s) required for the propagation of feature annotation.</text>
</comment>
<dbReference type="PANTHER" id="PTHR34185">
    <property type="entry name" value="DIADENYLATE CYCLASE"/>
    <property type="match status" value="1"/>
</dbReference>
<keyword evidence="2 10" id="KW-1003">Cell membrane</keyword>
<evidence type="ECO:0000256" key="6">
    <source>
        <dbReference type="ARBA" id="ARBA00022741"/>
    </source>
</evidence>
<keyword evidence="9 10" id="KW-0472">Membrane</keyword>
<dbReference type="PANTHER" id="PTHR34185:SF1">
    <property type="entry name" value="DIADENYLATE CYCLASE"/>
    <property type="match status" value="1"/>
</dbReference>
<evidence type="ECO:0000259" key="11">
    <source>
        <dbReference type="PROSITE" id="PS51794"/>
    </source>
</evidence>
<dbReference type="Pfam" id="PF02457">
    <property type="entry name" value="DAC"/>
    <property type="match status" value="1"/>
</dbReference>
<evidence type="ECO:0000256" key="7">
    <source>
        <dbReference type="ARBA" id="ARBA00022840"/>
    </source>
</evidence>
<dbReference type="HAMAP" id="MF_01499">
    <property type="entry name" value="DacA"/>
    <property type="match status" value="1"/>
</dbReference>
<keyword evidence="3 10" id="KW-0808">Transferase</keyword>
<evidence type="ECO:0000256" key="1">
    <source>
        <dbReference type="ARBA" id="ARBA00000877"/>
    </source>
</evidence>